<name>A0AAN9A7N4_HALRR</name>
<evidence type="ECO:0000313" key="5">
    <source>
        <dbReference type="Proteomes" id="UP001381693"/>
    </source>
</evidence>
<dbReference type="EMBL" id="JAXCGZ010011340">
    <property type="protein sequence ID" value="KAK7075250.1"/>
    <property type="molecule type" value="Genomic_DNA"/>
</dbReference>
<feature type="signal peptide" evidence="2">
    <location>
        <begin position="1"/>
        <end position="16"/>
    </location>
</feature>
<dbReference type="SMART" id="SM00286">
    <property type="entry name" value="PTI"/>
    <property type="match status" value="13"/>
</dbReference>
<keyword evidence="1" id="KW-0245">EGF-like domain</keyword>
<feature type="chain" id="PRO_5042904285" description="EGF-like domain-containing protein" evidence="2">
    <location>
        <begin position="17"/>
        <end position="1346"/>
    </location>
</feature>
<dbReference type="PANTHER" id="PTHR22963">
    <property type="entry name" value="ENDOGLIN-RELATED"/>
    <property type="match status" value="1"/>
</dbReference>
<feature type="domain" description="EGF-like" evidence="3">
    <location>
        <begin position="615"/>
        <end position="654"/>
    </location>
</feature>
<evidence type="ECO:0000259" key="3">
    <source>
        <dbReference type="PROSITE" id="PS50026"/>
    </source>
</evidence>
<feature type="domain" description="EGF-like" evidence="3">
    <location>
        <begin position="299"/>
        <end position="337"/>
    </location>
</feature>
<dbReference type="Gene3D" id="2.10.25.10">
    <property type="entry name" value="Laminin"/>
    <property type="match status" value="1"/>
</dbReference>
<evidence type="ECO:0000256" key="2">
    <source>
        <dbReference type="SAM" id="SignalP"/>
    </source>
</evidence>
<accession>A0AAN9A7N4</accession>
<comment type="caution">
    <text evidence="1">Lacks conserved residue(s) required for the propagation of feature annotation.</text>
</comment>
<feature type="domain" description="EGF-like" evidence="3">
    <location>
        <begin position="104"/>
        <end position="143"/>
    </location>
</feature>
<proteinExistence type="predicted"/>
<feature type="domain" description="EGF-like" evidence="3">
    <location>
        <begin position="930"/>
        <end position="967"/>
    </location>
</feature>
<reference evidence="4 5" key="1">
    <citation type="submission" date="2023-11" db="EMBL/GenBank/DDBJ databases">
        <title>Halocaridina rubra genome assembly.</title>
        <authorList>
            <person name="Smith C."/>
        </authorList>
    </citation>
    <scope>NUCLEOTIDE SEQUENCE [LARGE SCALE GENOMIC DNA]</scope>
    <source>
        <strain evidence="4">EP-1</strain>
        <tissue evidence="4">Whole</tissue>
    </source>
</reference>
<evidence type="ECO:0000256" key="1">
    <source>
        <dbReference type="PROSITE-ProRule" id="PRU00076"/>
    </source>
</evidence>
<dbReference type="PROSITE" id="PS50026">
    <property type="entry name" value="EGF_3"/>
    <property type="match status" value="6"/>
</dbReference>
<dbReference type="PROSITE" id="PS01186">
    <property type="entry name" value="EGF_2"/>
    <property type="match status" value="10"/>
</dbReference>
<keyword evidence="2" id="KW-0732">Signal</keyword>
<dbReference type="Proteomes" id="UP001381693">
    <property type="component" value="Unassembled WGS sequence"/>
</dbReference>
<feature type="domain" description="EGF-like" evidence="3">
    <location>
        <begin position="555"/>
        <end position="593"/>
    </location>
</feature>
<sequence>MGLCVCLALVPGVIEANWTTIGTGQDCHSHGDCGPDQWCQGSQCVHPCPSSCPVTAFCKVHEHRPICSCPPTTIGDPHQACHSIGCKTDKDCPYREKCYNSYCQDPCHTERPCAPTATCISVNHSTTCTCRPGYTGNPTTSCEPTGCLSSDECLNHEACYKGSCTDPCLINSPCGAGAICKVEQHIVSCICLSGYVGDPFAGCSPTPTPQCISDLDCTDNYGCIDGLCHDLCTRLQPCGLEALCRVVNVGQQRTMLCECPKGYKGSAYDKCIKLTEIYPSCKHDGDCLLSFACVNSECQDLCDDNLCAENAECRTVNHRALCYCPFGYTGDGHKFCSKIKCLHDADCLNNSVCSNGKCIEACLLSNPCGDNAHCISVEHSAQCQCEPGIVGDPYLSCATLGCSSNTNCPSTHACLSGKCVNVCKMNNPCGATQKCNVVNHQPNCSCPVGFAALDKGCFPVTPLPVIGCSSDADCHNGEGCINGNCEDLCLKNPCGRQAVCKVKDGQLMSTITCQCGHGLIGDPFTECIKIPVTEPGCTYENDCLSQESCLEGKCVDLCSQSPCAPGALCRTVNHRSICSCAAGYHGNPYSLCTPVGCTQKSECQVTEACINGRCSDPCETRNPCGLQANCEPKADGPVCTCPKGFQGDPYDKCLPSGCSESSQCSHDFECIDQQCQDPCLLLQCVTNAVCIVTEHKAKCECLNGYMGDAELYCALPVITECSQDYECPLHQGCINGKCVDLCEAIHPCGFDAICSILDNKPLRAMSCSCPDGYDGDPQIACTPSKAISGTKCVSDISCPLMLACISGKCQSPCPAGCGAGASCSVINHHPVCHCQPSYAGDPEIGCFKINCQSDRDCLNSEVCTKFYCEDPCLKDNSCPESAICVSSNHRSQCHCPPGSSGNPDISCKVMECITDLDCRSFEACISGECQDPCIHLSPCASNAICKVNDHKHECTCPPGLFGNPHFSCIPPKDPIQCASDQDCPPTDGCILESLVTRYHNKVSAVYIRLDDSDSKSVCRDLCKEHKPCGINSICSVIDSKPRKSMSCACPNGYHGDAKIECRRIPSQVGCIKDTDCLFSEACVNGACRDPCNCGLNAQCHVVNHRPFCTCAHGHTGDPAVVCHRVHCMDDLDCPGNKACINNDCTDPCASSLTSVCAPSATCTVQHHKLQCACLPGDKGNPKLQCLPIGCKAHDECPPSHLCENGKCQNPCDKEICGVGAFCIVQRHNQICNCPNGYVGDPYVVCRPTLSTCAVDHDCGIGLVCARGSCKDPCKQEKPCATYALCTVQETRPVKSVTCTCPAGFTGDAKIQCWKSMSVLSLRLLQHIHLVIVYIITTLSVSKLCYE</sequence>
<gene>
    <name evidence="4" type="ORF">SK128_022664</name>
</gene>
<dbReference type="InterPro" id="IPR000742">
    <property type="entry name" value="EGF"/>
</dbReference>
<protein>
    <recommendedName>
        <fullName evidence="3">EGF-like domain-containing protein</fullName>
    </recommendedName>
</protein>
<dbReference type="PANTHER" id="PTHR22963:SF38">
    <property type="entry name" value="LP13770P"/>
    <property type="match status" value="1"/>
</dbReference>
<dbReference type="SMART" id="SM00181">
    <property type="entry name" value="EGF"/>
    <property type="match status" value="20"/>
</dbReference>
<comment type="caution">
    <text evidence="4">The sequence shown here is derived from an EMBL/GenBank/DDBJ whole genome shotgun (WGS) entry which is preliminary data.</text>
</comment>
<evidence type="ECO:0000313" key="4">
    <source>
        <dbReference type="EMBL" id="KAK7075250.1"/>
    </source>
</evidence>
<organism evidence="4 5">
    <name type="scientific">Halocaridina rubra</name>
    <name type="common">Hawaiian red shrimp</name>
    <dbReference type="NCBI Taxonomy" id="373956"/>
    <lineage>
        <taxon>Eukaryota</taxon>
        <taxon>Metazoa</taxon>
        <taxon>Ecdysozoa</taxon>
        <taxon>Arthropoda</taxon>
        <taxon>Crustacea</taxon>
        <taxon>Multicrustacea</taxon>
        <taxon>Malacostraca</taxon>
        <taxon>Eumalacostraca</taxon>
        <taxon>Eucarida</taxon>
        <taxon>Decapoda</taxon>
        <taxon>Pleocyemata</taxon>
        <taxon>Caridea</taxon>
        <taxon>Atyoidea</taxon>
        <taxon>Atyidae</taxon>
        <taxon>Halocaridina</taxon>
    </lineage>
</organism>
<keyword evidence="5" id="KW-1185">Reference proteome</keyword>
<feature type="domain" description="EGF-like" evidence="3">
    <location>
        <begin position="676"/>
        <end position="714"/>
    </location>
</feature>